<dbReference type="SMART" id="SM00656">
    <property type="entry name" value="Amb_all"/>
    <property type="match status" value="1"/>
</dbReference>
<evidence type="ECO:0000256" key="1">
    <source>
        <dbReference type="ARBA" id="ARBA00000695"/>
    </source>
</evidence>
<gene>
    <name evidence="11" type="primary">LOC113709013</name>
</gene>
<feature type="domain" description="Pectate lyase" evidence="9">
    <location>
        <begin position="126"/>
        <end position="323"/>
    </location>
</feature>
<dbReference type="PANTHER" id="PTHR31683:SF80">
    <property type="entry name" value="PECTATE LYASE 16-RELATED"/>
    <property type="match status" value="1"/>
</dbReference>
<sequence>MAKSGAFFLAVSWTILIDGFFFEGLVYGFQPLQAQKIHSIPQNNTNSKTQTLNAIDSCWRSNPKWDSNRQALANCAKGFGSDALGGKNGRIYVVTDPSDDPINPKPGTLRFGAIQYEPLWIIFQRDMVLKLENELIMNSYKTIDGRGVKVEIANGPCITIQNVSHVIIHGISIHSCTLGKRGLVRSTPDHVGLRLGSDGDAITVFTSSHVWIDHNYLANCADGLVDVVSGSTSVTISNNYYTQHEEVMLFGHRDGNIEDQIMKVTVVFNHFGYGLVQRIPRVRVGYAHVANNFYEPWLFYAIGGSSNPTILSEGNYFIAPNRTDTKQVTRRDNAGGPNNWKNWNWRSLDDVFVNGAYFVQSGNGSCYPNYNGSQVFTVASGDLVPSLTSDAGPLKCYPGLAC</sequence>
<comment type="pathway">
    <text evidence="2 8">Glycan metabolism; pectin degradation; 2-dehydro-3-deoxy-D-gluconate from pectin: step 2/5.</text>
</comment>
<reference evidence="10" key="1">
    <citation type="journal article" date="2025" name="Foods">
        <title>Unveiling the Microbial Signatures of Arabica Coffee Cherries: Insights into Ripeness Specific Diversity, Functional Traits, and Implications for Quality and Safety.</title>
        <authorList>
            <consortium name="RefSeq"/>
            <person name="Tenea G.N."/>
            <person name="Cifuentes V."/>
            <person name="Reyes P."/>
            <person name="Cevallos-Vallejos M."/>
        </authorList>
    </citation>
    <scope>NUCLEOTIDE SEQUENCE [LARGE SCALE GENOMIC DNA]</scope>
</reference>
<evidence type="ECO:0000259" key="9">
    <source>
        <dbReference type="SMART" id="SM00656"/>
    </source>
</evidence>
<comment type="cofactor">
    <cofactor evidence="8">
        <name>Ca(2+)</name>
        <dbReference type="ChEBI" id="CHEBI:29108"/>
    </cofactor>
    <text evidence="8">Binds 1 Ca(2+) ion. Required for its activity.</text>
</comment>
<proteinExistence type="inferred from homology"/>
<dbReference type="RefSeq" id="XP_027087565.1">
    <property type="nucleotide sequence ID" value="XM_027231764.1"/>
</dbReference>
<dbReference type="InterPro" id="IPR018082">
    <property type="entry name" value="AmbAllergen"/>
</dbReference>
<evidence type="ECO:0000256" key="2">
    <source>
        <dbReference type="ARBA" id="ARBA00005220"/>
    </source>
</evidence>
<dbReference type="InterPro" id="IPR011050">
    <property type="entry name" value="Pectin_lyase_fold/virulence"/>
</dbReference>
<keyword evidence="6 8" id="KW-0106">Calcium</keyword>
<dbReference type="InterPro" id="IPR045032">
    <property type="entry name" value="PEL"/>
</dbReference>
<dbReference type="SUPFAM" id="SSF51126">
    <property type="entry name" value="Pectin lyase-like"/>
    <property type="match status" value="1"/>
</dbReference>
<dbReference type="OrthoDB" id="1637350at2759"/>
<dbReference type="Pfam" id="PF00544">
    <property type="entry name" value="Pectate_lyase_4"/>
    <property type="match status" value="1"/>
</dbReference>
<dbReference type="GeneID" id="113709013"/>
<accession>A0A6P6U9W6</accession>
<dbReference type="GO" id="GO:0030570">
    <property type="term" value="F:pectate lyase activity"/>
    <property type="evidence" value="ECO:0007669"/>
    <property type="project" value="UniProtKB-EC"/>
</dbReference>
<protein>
    <recommendedName>
        <fullName evidence="3 8">Pectate lyase</fullName>
        <ecNumber evidence="3 8">4.2.2.2</ecNumber>
    </recommendedName>
</protein>
<keyword evidence="5" id="KW-0732">Signal</keyword>
<reference evidence="11" key="2">
    <citation type="submission" date="2025-08" db="UniProtKB">
        <authorList>
            <consortium name="RefSeq"/>
        </authorList>
    </citation>
    <scope>IDENTIFICATION</scope>
    <source>
        <tissue evidence="11">Leaves</tissue>
    </source>
</reference>
<dbReference type="InterPro" id="IPR002022">
    <property type="entry name" value="Pec_lyase"/>
</dbReference>
<dbReference type="EC" id="4.2.2.2" evidence="3 8"/>
<keyword evidence="7 8" id="KW-0456">Lyase</keyword>
<evidence type="ECO:0000256" key="6">
    <source>
        <dbReference type="ARBA" id="ARBA00022837"/>
    </source>
</evidence>
<dbReference type="AlphaFoldDB" id="A0A6P6U9W6"/>
<keyword evidence="4 8" id="KW-0479">Metal-binding</keyword>
<organism evidence="10 11">
    <name type="scientific">Coffea arabica</name>
    <name type="common">Arabian coffee</name>
    <dbReference type="NCBI Taxonomy" id="13443"/>
    <lineage>
        <taxon>Eukaryota</taxon>
        <taxon>Viridiplantae</taxon>
        <taxon>Streptophyta</taxon>
        <taxon>Embryophyta</taxon>
        <taxon>Tracheophyta</taxon>
        <taxon>Spermatophyta</taxon>
        <taxon>Magnoliopsida</taxon>
        <taxon>eudicotyledons</taxon>
        <taxon>Gunneridae</taxon>
        <taxon>Pentapetalae</taxon>
        <taxon>asterids</taxon>
        <taxon>lamiids</taxon>
        <taxon>Gentianales</taxon>
        <taxon>Rubiaceae</taxon>
        <taxon>Ixoroideae</taxon>
        <taxon>Gardenieae complex</taxon>
        <taxon>Bertiereae - Coffeeae clade</taxon>
        <taxon>Coffeeae</taxon>
        <taxon>Coffea</taxon>
    </lineage>
</organism>
<dbReference type="Proteomes" id="UP001652660">
    <property type="component" value="Chromosome 9c"/>
</dbReference>
<comment type="catalytic activity">
    <reaction evidence="1 8">
        <text>Eliminative cleavage of (1-&gt;4)-alpha-D-galacturonan to give oligosaccharides with 4-deoxy-alpha-D-galact-4-enuronosyl groups at their non-reducing ends.</text>
        <dbReference type="EC" id="4.2.2.2"/>
    </reaction>
</comment>
<evidence type="ECO:0000256" key="3">
    <source>
        <dbReference type="ARBA" id="ARBA00012272"/>
    </source>
</evidence>
<evidence type="ECO:0000256" key="8">
    <source>
        <dbReference type="RuleBase" id="RU361123"/>
    </source>
</evidence>
<dbReference type="Gene3D" id="2.160.20.10">
    <property type="entry name" value="Single-stranded right-handed beta-helix, Pectin lyase-like"/>
    <property type="match status" value="1"/>
</dbReference>
<evidence type="ECO:0000256" key="5">
    <source>
        <dbReference type="ARBA" id="ARBA00022729"/>
    </source>
</evidence>
<comment type="similarity">
    <text evidence="8">Belongs to the polysaccharide lyase 1 family.</text>
</comment>
<evidence type="ECO:0000313" key="10">
    <source>
        <dbReference type="Proteomes" id="UP001652660"/>
    </source>
</evidence>
<dbReference type="PRINTS" id="PR00807">
    <property type="entry name" value="AMBALLERGEN"/>
</dbReference>
<dbReference type="GO" id="GO:0046872">
    <property type="term" value="F:metal ion binding"/>
    <property type="evidence" value="ECO:0007669"/>
    <property type="project" value="UniProtKB-KW"/>
</dbReference>
<dbReference type="PANTHER" id="PTHR31683">
    <property type="entry name" value="PECTATE LYASE 18-RELATED"/>
    <property type="match status" value="1"/>
</dbReference>
<dbReference type="UniPathway" id="UPA00545">
    <property type="reaction ID" value="UER00824"/>
</dbReference>
<dbReference type="InterPro" id="IPR012334">
    <property type="entry name" value="Pectin_lyas_fold"/>
</dbReference>
<keyword evidence="10" id="KW-1185">Reference proteome</keyword>
<evidence type="ECO:0000313" key="11">
    <source>
        <dbReference type="RefSeq" id="XP_027087565.1"/>
    </source>
</evidence>
<name>A0A6P6U9W6_COFAR</name>
<evidence type="ECO:0000256" key="4">
    <source>
        <dbReference type="ARBA" id="ARBA00022723"/>
    </source>
</evidence>
<evidence type="ECO:0000256" key="7">
    <source>
        <dbReference type="ARBA" id="ARBA00023239"/>
    </source>
</evidence>
<dbReference type="GO" id="GO:0045490">
    <property type="term" value="P:pectin catabolic process"/>
    <property type="evidence" value="ECO:0007669"/>
    <property type="project" value="UniProtKB-UniPathway"/>
</dbReference>